<organism evidence="3">
    <name type="scientific">Petromyces alliaceus</name>
    <name type="common">Aspergillus alliaceus</name>
    <dbReference type="NCBI Taxonomy" id="209559"/>
    <lineage>
        <taxon>Eukaryota</taxon>
        <taxon>Fungi</taxon>
        <taxon>Dikarya</taxon>
        <taxon>Ascomycota</taxon>
        <taxon>Pezizomycotina</taxon>
        <taxon>Eurotiomycetes</taxon>
        <taxon>Eurotiomycetidae</taxon>
        <taxon>Eurotiales</taxon>
        <taxon>Aspergillaceae</taxon>
        <taxon>Aspergillus</taxon>
        <taxon>Aspergillus subgen. Circumdati</taxon>
    </lineage>
</organism>
<evidence type="ECO:0000256" key="2">
    <source>
        <dbReference type="ARBA" id="ARBA00023002"/>
    </source>
</evidence>
<dbReference type="SUPFAM" id="SSF51735">
    <property type="entry name" value="NAD(P)-binding Rossmann-fold domains"/>
    <property type="match status" value="1"/>
</dbReference>
<dbReference type="OrthoDB" id="1933717at2759"/>
<proteinExistence type="inferred from homology"/>
<dbReference type="PRINTS" id="PR00081">
    <property type="entry name" value="GDHRDH"/>
</dbReference>
<dbReference type="InterPro" id="IPR002347">
    <property type="entry name" value="SDR_fam"/>
</dbReference>
<dbReference type="GO" id="GO:0016020">
    <property type="term" value="C:membrane"/>
    <property type="evidence" value="ECO:0007669"/>
    <property type="project" value="TreeGrafter"/>
</dbReference>
<dbReference type="Pfam" id="PF00106">
    <property type="entry name" value="adh_short"/>
    <property type="match status" value="1"/>
</dbReference>
<dbReference type="InterPro" id="IPR036291">
    <property type="entry name" value="NAD(P)-bd_dom_sf"/>
</dbReference>
<protein>
    <recommendedName>
        <fullName evidence="4">NAD(P)-binding protein</fullName>
    </recommendedName>
</protein>
<evidence type="ECO:0008006" key="4">
    <source>
        <dbReference type="Google" id="ProtNLM"/>
    </source>
</evidence>
<dbReference type="EMBL" id="ML735295">
    <property type="protein sequence ID" value="KAE8387313.1"/>
    <property type="molecule type" value="Genomic_DNA"/>
</dbReference>
<evidence type="ECO:0000256" key="1">
    <source>
        <dbReference type="ARBA" id="ARBA00006484"/>
    </source>
</evidence>
<dbReference type="PANTHER" id="PTHR44196:SF1">
    <property type="entry name" value="DEHYDROGENASE_REDUCTASE SDR FAMILY MEMBER 7B"/>
    <property type="match status" value="1"/>
</dbReference>
<comment type="similarity">
    <text evidence="1">Belongs to the short-chain dehydrogenases/reductases (SDR) family.</text>
</comment>
<dbReference type="PANTHER" id="PTHR44196">
    <property type="entry name" value="DEHYDROGENASE/REDUCTASE SDR FAMILY MEMBER 7B"/>
    <property type="match status" value="1"/>
</dbReference>
<dbReference type="CDD" id="cd05233">
    <property type="entry name" value="SDR_c"/>
    <property type="match status" value="1"/>
</dbReference>
<dbReference type="GO" id="GO:0016491">
    <property type="term" value="F:oxidoreductase activity"/>
    <property type="evidence" value="ECO:0007669"/>
    <property type="project" value="UniProtKB-KW"/>
</dbReference>
<dbReference type="Gene3D" id="3.40.50.720">
    <property type="entry name" value="NAD(P)-binding Rossmann-like Domain"/>
    <property type="match status" value="1"/>
</dbReference>
<evidence type="ECO:0000313" key="3">
    <source>
        <dbReference type="EMBL" id="KAE8387313.1"/>
    </source>
</evidence>
<reference evidence="3" key="1">
    <citation type="submission" date="2019-04" db="EMBL/GenBank/DDBJ databases">
        <title>Friends and foes A comparative genomics studyof 23 Aspergillus species from section Flavi.</title>
        <authorList>
            <consortium name="DOE Joint Genome Institute"/>
            <person name="Kjaerbolling I."/>
            <person name="Vesth T."/>
            <person name="Frisvad J.C."/>
            <person name="Nybo J.L."/>
            <person name="Theobald S."/>
            <person name="Kildgaard S."/>
            <person name="Isbrandt T."/>
            <person name="Kuo A."/>
            <person name="Sato A."/>
            <person name="Lyhne E.K."/>
            <person name="Kogle M.E."/>
            <person name="Wiebenga A."/>
            <person name="Kun R.S."/>
            <person name="Lubbers R.J."/>
            <person name="Makela M.R."/>
            <person name="Barry K."/>
            <person name="Chovatia M."/>
            <person name="Clum A."/>
            <person name="Daum C."/>
            <person name="Haridas S."/>
            <person name="He G."/>
            <person name="LaButti K."/>
            <person name="Lipzen A."/>
            <person name="Mondo S."/>
            <person name="Riley R."/>
            <person name="Salamov A."/>
            <person name="Simmons B.A."/>
            <person name="Magnuson J.K."/>
            <person name="Henrissat B."/>
            <person name="Mortensen U.H."/>
            <person name="Larsen T.O."/>
            <person name="Devries R.P."/>
            <person name="Grigoriev I.V."/>
            <person name="Machida M."/>
            <person name="Baker S.E."/>
            <person name="Andersen M.R."/>
        </authorList>
    </citation>
    <scope>NUCLEOTIDE SEQUENCE [LARGE SCALE GENOMIC DNA]</scope>
    <source>
        <strain evidence="3">IBT 14317</strain>
    </source>
</reference>
<gene>
    <name evidence="3" type="ORF">BDV23DRAFT_186464</name>
</gene>
<keyword evidence="2" id="KW-0560">Oxidoreductase</keyword>
<dbReference type="Proteomes" id="UP000326877">
    <property type="component" value="Unassembled WGS sequence"/>
</dbReference>
<accession>A0A5N7C0E4</accession>
<dbReference type="AlphaFoldDB" id="A0A5N7C0E4"/>
<name>A0A5N7C0E4_PETAA</name>
<sequence>MLSNFARRASSSEARRAWSKNRRIGDDVIEESIGVSEIRPEMTSSSYRLPPCFASFTLLQSYATSQIRINIRSSSITGYAPHTGAYFTSTHHTDTYPAIDPRKRDLSRKYVFITGASKGIGQATAISYTEAGCAGIGIGARTDFTSLVPLLTQAAAPQIVAVALHVTDAESAYAAAASIASSFPRLDILINNAGYLEKKGSKSLEVIQLDARRRGLSTSSARTWCLAHFYRG</sequence>